<accession>A0ABM8HAV0</accession>
<organism evidence="1 2">
    <name type="scientific">Barrientosiimonas endolithica</name>
    <dbReference type="NCBI Taxonomy" id="1535208"/>
    <lineage>
        <taxon>Bacteria</taxon>
        <taxon>Bacillati</taxon>
        <taxon>Actinomycetota</taxon>
        <taxon>Actinomycetes</taxon>
        <taxon>Micrococcales</taxon>
        <taxon>Dermacoccaceae</taxon>
        <taxon>Barrientosiimonas</taxon>
    </lineage>
</organism>
<dbReference type="Proteomes" id="UP001321421">
    <property type="component" value="Chromosome"/>
</dbReference>
<gene>
    <name evidence="1" type="ORF">GCM10025872_17270</name>
</gene>
<evidence type="ECO:0000313" key="2">
    <source>
        <dbReference type="Proteomes" id="UP001321421"/>
    </source>
</evidence>
<protein>
    <submittedName>
        <fullName evidence="1">Uncharacterized protein</fullName>
    </submittedName>
</protein>
<reference evidence="2" key="1">
    <citation type="journal article" date="2019" name="Int. J. Syst. Evol. Microbiol.">
        <title>The Global Catalogue of Microorganisms (GCM) 10K type strain sequencing project: providing services to taxonomists for standard genome sequencing and annotation.</title>
        <authorList>
            <consortium name="The Broad Institute Genomics Platform"/>
            <consortium name="The Broad Institute Genome Sequencing Center for Infectious Disease"/>
            <person name="Wu L."/>
            <person name="Ma J."/>
        </authorList>
    </citation>
    <scope>NUCLEOTIDE SEQUENCE [LARGE SCALE GENOMIC DNA]</scope>
    <source>
        <strain evidence="2">NBRC 110608</strain>
    </source>
</reference>
<proteinExistence type="predicted"/>
<name>A0ABM8HAV0_9MICO</name>
<dbReference type="EMBL" id="AP027735">
    <property type="protein sequence ID" value="BDZ58070.1"/>
    <property type="molecule type" value="Genomic_DNA"/>
</dbReference>
<sequence length="130" mass="13367">MHVALLGAGGPGRRRGGSALGLDDAGGALPGVARGVSASAMAARCDSWYVRARFASSRIAGSPRRRSVSSGVAMKIEENVPTAMPMNSTIARSSRVPGPMRVNPKATTTAIGSSATTEVLIERTSVWLMA</sequence>
<keyword evidence="2" id="KW-1185">Reference proteome</keyword>
<evidence type="ECO:0000313" key="1">
    <source>
        <dbReference type="EMBL" id="BDZ58070.1"/>
    </source>
</evidence>